<dbReference type="GO" id="GO:0071526">
    <property type="term" value="P:semaphorin-plexin signaling pathway"/>
    <property type="evidence" value="ECO:0007669"/>
    <property type="project" value="TreeGrafter"/>
</dbReference>
<sequence length="213" mass="22962">MTAVAQTTPSYGPSLLLLLLPLVLSQNPLHSSKPDLDSETSPSEECNRRQHPIVSFPALSPWLSSFSAPGVNDYSQLALDLSRNQLIVGARNYLFSLSLSNVSLLQATEWAVDADTRRSCQSKGKTEEECQNYIRVLLLSGKKVFTCGTNAFTPVCSTRQIGNLSKVLDHSMNGGPGAPTLHATPPGHGNGSRQAVMAATVDRPTRPRPCHLP</sequence>
<evidence type="ECO:0000256" key="1">
    <source>
        <dbReference type="ARBA" id="ARBA00023180"/>
    </source>
</evidence>
<name>A0AAV6FK62_9TELE</name>
<evidence type="ECO:0000256" key="2">
    <source>
        <dbReference type="PROSITE-ProRule" id="PRU00352"/>
    </source>
</evidence>
<comment type="caution">
    <text evidence="6">The sequence shown here is derived from an EMBL/GenBank/DDBJ whole genome shotgun (WGS) entry which is preliminary data.</text>
</comment>
<evidence type="ECO:0000259" key="5">
    <source>
        <dbReference type="PROSITE" id="PS51004"/>
    </source>
</evidence>
<dbReference type="InterPro" id="IPR027231">
    <property type="entry name" value="Semaphorin"/>
</dbReference>
<reference evidence="6" key="1">
    <citation type="submission" date="2020-10" db="EMBL/GenBank/DDBJ databases">
        <title>Chromosome-scale genome assembly of the Allis shad, Alosa alosa.</title>
        <authorList>
            <person name="Margot Z."/>
            <person name="Christophe K."/>
            <person name="Cabau C."/>
            <person name="Louis A."/>
            <person name="Berthelot C."/>
            <person name="Parey E."/>
            <person name="Roest Crollius H."/>
            <person name="Montfort J."/>
            <person name="Robinson-Rechavi M."/>
            <person name="Bucao C."/>
            <person name="Bouchez O."/>
            <person name="Gislard M."/>
            <person name="Lluch J."/>
            <person name="Milhes M."/>
            <person name="Lampietro C."/>
            <person name="Lopez Roques C."/>
            <person name="Donnadieu C."/>
            <person name="Braasch I."/>
            <person name="Desvignes T."/>
            <person name="Postlethwait J."/>
            <person name="Bobe J."/>
            <person name="Guiguen Y."/>
        </authorList>
    </citation>
    <scope>NUCLEOTIDE SEQUENCE</scope>
    <source>
        <strain evidence="6">M-15738</strain>
        <tissue evidence="6">Blood</tissue>
    </source>
</reference>
<proteinExistence type="predicted"/>
<dbReference type="SUPFAM" id="SSF101912">
    <property type="entry name" value="Sema domain"/>
    <property type="match status" value="1"/>
</dbReference>
<dbReference type="GO" id="GO:0007411">
    <property type="term" value="P:axon guidance"/>
    <property type="evidence" value="ECO:0007669"/>
    <property type="project" value="TreeGrafter"/>
</dbReference>
<dbReference type="GO" id="GO:0005886">
    <property type="term" value="C:plasma membrane"/>
    <property type="evidence" value="ECO:0007669"/>
    <property type="project" value="TreeGrafter"/>
</dbReference>
<dbReference type="GO" id="GO:0030215">
    <property type="term" value="F:semaphorin receptor binding"/>
    <property type="evidence" value="ECO:0007669"/>
    <property type="project" value="InterPro"/>
</dbReference>
<dbReference type="InterPro" id="IPR015943">
    <property type="entry name" value="WD40/YVTN_repeat-like_dom_sf"/>
</dbReference>
<dbReference type="Gene3D" id="2.130.10.10">
    <property type="entry name" value="YVTN repeat-like/Quinoprotein amine dehydrogenase"/>
    <property type="match status" value="1"/>
</dbReference>
<dbReference type="PROSITE" id="PS51004">
    <property type="entry name" value="SEMA"/>
    <property type="match status" value="1"/>
</dbReference>
<evidence type="ECO:0000313" key="6">
    <source>
        <dbReference type="EMBL" id="KAG5261552.1"/>
    </source>
</evidence>
<dbReference type="InterPro" id="IPR036352">
    <property type="entry name" value="Semap_dom_sf"/>
</dbReference>
<keyword evidence="1" id="KW-0325">Glycoprotein</keyword>
<keyword evidence="4" id="KW-0732">Signal</keyword>
<feature type="signal peptide" evidence="4">
    <location>
        <begin position="1"/>
        <end position="25"/>
    </location>
</feature>
<accession>A0AAV6FK62</accession>
<feature type="region of interest" description="Disordered" evidence="3">
    <location>
        <begin position="171"/>
        <end position="194"/>
    </location>
</feature>
<evidence type="ECO:0000256" key="3">
    <source>
        <dbReference type="SAM" id="MobiDB-lite"/>
    </source>
</evidence>
<dbReference type="EMBL" id="JADWDJ010000023">
    <property type="protein sequence ID" value="KAG5261552.1"/>
    <property type="molecule type" value="Genomic_DNA"/>
</dbReference>
<keyword evidence="7" id="KW-1185">Reference proteome</keyword>
<evidence type="ECO:0000256" key="4">
    <source>
        <dbReference type="SAM" id="SignalP"/>
    </source>
</evidence>
<dbReference type="Proteomes" id="UP000823561">
    <property type="component" value="Chromosome 23"/>
</dbReference>
<protein>
    <recommendedName>
        <fullName evidence="5">Sema domain-containing protein</fullName>
    </recommendedName>
</protein>
<dbReference type="AlphaFoldDB" id="A0AAV6FK62"/>
<feature type="domain" description="Sema" evidence="5">
    <location>
        <begin position="51"/>
        <end position="213"/>
    </location>
</feature>
<dbReference type="GO" id="GO:0030335">
    <property type="term" value="P:positive regulation of cell migration"/>
    <property type="evidence" value="ECO:0007669"/>
    <property type="project" value="TreeGrafter"/>
</dbReference>
<feature type="chain" id="PRO_5043944195" description="Sema domain-containing protein" evidence="4">
    <location>
        <begin position="26"/>
        <end position="213"/>
    </location>
</feature>
<dbReference type="GO" id="GO:0045499">
    <property type="term" value="F:chemorepellent activity"/>
    <property type="evidence" value="ECO:0007669"/>
    <property type="project" value="TreeGrafter"/>
</dbReference>
<gene>
    <name evidence="6" type="ORF">AALO_G00285560</name>
</gene>
<organism evidence="6 7">
    <name type="scientific">Alosa alosa</name>
    <name type="common">allis shad</name>
    <dbReference type="NCBI Taxonomy" id="278164"/>
    <lineage>
        <taxon>Eukaryota</taxon>
        <taxon>Metazoa</taxon>
        <taxon>Chordata</taxon>
        <taxon>Craniata</taxon>
        <taxon>Vertebrata</taxon>
        <taxon>Euteleostomi</taxon>
        <taxon>Actinopterygii</taxon>
        <taxon>Neopterygii</taxon>
        <taxon>Teleostei</taxon>
        <taxon>Clupei</taxon>
        <taxon>Clupeiformes</taxon>
        <taxon>Clupeoidei</taxon>
        <taxon>Clupeidae</taxon>
        <taxon>Alosa</taxon>
    </lineage>
</organism>
<dbReference type="GO" id="GO:0001755">
    <property type="term" value="P:neural crest cell migration"/>
    <property type="evidence" value="ECO:0007669"/>
    <property type="project" value="TreeGrafter"/>
</dbReference>
<dbReference type="InterPro" id="IPR001627">
    <property type="entry name" value="Semap_dom"/>
</dbReference>
<dbReference type="PANTHER" id="PTHR11036">
    <property type="entry name" value="SEMAPHORIN"/>
    <property type="match status" value="1"/>
</dbReference>
<dbReference type="PANTHER" id="PTHR11036:SF39">
    <property type="entry name" value="SEMAPHORIN-5B"/>
    <property type="match status" value="1"/>
</dbReference>
<comment type="caution">
    <text evidence="2">Lacks conserved residue(s) required for the propagation of feature annotation.</text>
</comment>
<evidence type="ECO:0000313" key="7">
    <source>
        <dbReference type="Proteomes" id="UP000823561"/>
    </source>
</evidence>